<dbReference type="InterPro" id="IPR020946">
    <property type="entry name" value="Flavin_mOase-like"/>
</dbReference>
<evidence type="ECO:0000313" key="8">
    <source>
        <dbReference type="EMBL" id="KAK9164957.1"/>
    </source>
</evidence>
<dbReference type="InterPro" id="IPR000960">
    <property type="entry name" value="Flavin_mOase"/>
</dbReference>
<dbReference type="InterPro" id="IPR036188">
    <property type="entry name" value="FAD/NAD-bd_sf"/>
</dbReference>
<keyword evidence="4 7" id="KW-0274">FAD</keyword>
<evidence type="ECO:0000313" key="9">
    <source>
        <dbReference type="Proteomes" id="UP001419268"/>
    </source>
</evidence>
<keyword evidence="5" id="KW-0521">NADP</keyword>
<comment type="caution">
    <text evidence="8">The sequence shown here is derived from an EMBL/GenBank/DDBJ whole genome shotgun (WGS) entry which is preliminary data.</text>
</comment>
<name>A0AAP0L710_9MAGN</name>
<dbReference type="PANTHER" id="PTHR23023">
    <property type="entry name" value="DIMETHYLANILINE MONOOXYGENASE"/>
    <property type="match status" value="1"/>
</dbReference>
<comment type="similarity">
    <text evidence="2 7">Belongs to the FMO family.</text>
</comment>
<dbReference type="EC" id="1.-.-.-" evidence="7"/>
<protein>
    <recommendedName>
        <fullName evidence="7">Flavin-containing monooxygenase</fullName>
        <ecNumber evidence="7">1.-.-.-</ecNumber>
    </recommendedName>
</protein>
<keyword evidence="9" id="KW-1185">Reference proteome</keyword>
<sequence length="575" mass="65341">MAKRIAIIGAGISGLLSCKYVLEKGFTPIVFEADDGVGGVWTRTIETTKLQTPKQVYQFSDFPWPSSVHEEDSPTGKQVLDYVLSYARCFDLLRYIKFNTKVIGIEYDGASDEEMDSWSLWGGTGEPFSPRGKWSISVQNTRSKQVYQAEFVILCVGRFSGLPKLPDFPINQGPEVFNGVVVHSMDYSAMEDASAAQLIKGKRVVVVGNQKSGLDIAVECASANGAEHPCTLIYRTKHWGAPNFVVWGVPLALLYFNRFSELLLHKPGQGPFLALLAVLLSPLRWFFSKFVESYLKLKYPLKKYNMIPESSFLEAAFTSTFTIMPDNFYDKVEDKSIVLKEAKCFGFCETGLMIEGDKTPLEADVVILATGYKGDEKLKNIFSSTTLQKRIIGSPASTVPLYRECIHPRIPQLAVIGYSESLANLYTSEMRCRWLARLLEGSFKLPGIREMEKDVLKWEKCMKEYSGPYYRKSSIGILHIWYNDQLCKDMGCNPKRKKGFFAELFEPYGPMDYKDEQYMKNYTAQYYKRTCVAAVHIWYNDQLLREMGFNPKRKKSFFDELFQAYGPSDYANLSS</sequence>
<organism evidence="8 9">
    <name type="scientific">Stephania cephalantha</name>
    <dbReference type="NCBI Taxonomy" id="152367"/>
    <lineage>
        <taxon>Eukaryota</taxon>
        <taxon>Viridiplantae</taxon>
        <taxon>Streptophyta</taxon>
        <taxon>Embryophyta</taxon>
        <taxon>Tracheophyta</taxon>
        <taxon>Spermatophyta</taxon>
        <taxon>Magnoliopsida</taxon>
        <taxon>Ranunculales</taxon>
        <taxon>Menispermaceae</taxon>
        <taxon>Menispermoideae</taxon>
        <taxon>Cissampelideae</taxon>
        <taxon>Stephania</taxon>
    </lineage>
</organism>
<comment type="cofactor">
    <cofactor evidence="1 7">
        <name>FAD</name>
        <dbReference type="ChEBI" id="CHEBI:57692"/>
    </cofactor>
</comment>
<dbReference type="SUPFAM" id="SSF51905">
    <property type="entry name" value="FAD/NAD(P)-binding domain"/>
    <property type="match status" value="2"/>
</dbReference>
<evidence type="ECO:0000256" key="2">
    <source>
        <dbReference type="ARBA" id="ARBA00009183"/>
    </source>
</evidence>
<accession>A0AAP0L710</accession>
<dbReference type="GO" id="GO:0050661">
    <property type="term" value="F:NADP binding"/>
    <property type="evidence" value="ECO:0007669"/>
    <property type="project" value="InterPro"/>
</dbReference>
<dbReference type="GO" id="GO:0050660">
    <property type="term" value="F:flavin adenine dinucleotide binding"/>
    <property type="evidence" value="ECO:0007669"/>
    <property type="project" value="InterPro"/>
</dbReference>
<dbReference type="FunFam" id="3.50.50.60:FF:000169">
    <property type="entry name" value="Flavin-containing monooxygenase"/>
    <property type="match status" value="1"/>
</dbReference>
<dbReference type="Pfam" id="PF00743">
    <property type="entry name" value="FMO-like"/>
    <property type="match status" value="1"/>
</dbReference>
<evidence type="ECO:0000256" key="5">
    <source>
        <dbReference type="ARBA" id="ARBA00022857"/>
    </source>
</evidence>
<evidence type="ECO:0000256" key="4">
    <source>
        <dbReference type="ARBA" id="ARBA00022827"/>
    </source>
</evidence>
<dbReference type="PROSITE" id="PS51257">
    <property type="entry name" value="PROKAR_LIPOPROTEIN"/>
    <property type="match status" value="1"/>
</dbReference>
<reference evidence="8 9" key="1">
    <citation type="submission" date="2024-01" db="EMBL/GenBank/DDBJ databases">
        <title>Genome assemblies of Stephania.</title>
        <authorList>
            <person name="Yang L."/>
        </authorList>
    </citation>
    <scope>NUCLEOTIDE SEQUENCE [LARGE SCALE GENOMIC DNA]</scope>
    <source>
        <strain evidence="8">JXDWG</strain>
        <tissue evidence="8">Leaf</tissue>
    </source>
</reference>
<evidence type="ECO:0000256" key="1">
    <source>
        <dbReference type="ARBA" id="ARBA00001974"/>
    </source>
</evidence>
<dbReference type="Gene3D" id="3.50.50.60">
    <property type="entry name" value="FAD/NAD(P)-binding domain"/>
    <property type="match status" value="2"/>
</dbReference>
<evidence type="ECO:0000256" key="3">
    <source>
        <dbReference type="ARBA" id="ARBA00022630"/>
    </source>
</evidence>
<proteinExistence type="inferred from homology"/>
<keyword evidence="3 7" id="KW-0285">Flavoprotein</keyword>
<keyword evidence="7" id="KW-0503">Monooxygenase</keyword>
<keyword evidence="6 7" id="KW-0560">Oxidoreductase</keyword>
<dbReference type="FunFam" id="3.50.50.60:FF:000167">
    <property type="entry name" value="Flavin-containing monooxygenase"/>
    <property type="match status" value="1"/>
</dbReference>
<evidence type="ECO:0000256" key="7">
    <source>
        <dbReference type="RuleBase" id="RU361177"/>
    </source>
</evidence>
<evidence type="ECO:0000256" key="6">
    <source>
        <dbReference type="ARBA" id="ARBA00023002"/>
    </source>
</evidence>
<gene>
    <name evidence="8" type="ORF">Scep_000148</name>
</gene>
<dbReference type="AlphaFoldDB" id="A0AAP0L710"/>
<dbReference type="GO" id="GO:0004499">
    <property type="term" value="F:N,N-dimethylaniline monooxygenase activity"/>
    <property type="evidence" value="ECO:0007669"/>
    <property type="project" value="InterPro"/>
</dbReference>
<dbReference type="Proteomes" id="UP001419268">
    <property type="component" value="Unassembled WGS sequence"/>
</dbReference>
<dbReference type="InterPro" id="IPR050346">
    <property type="entry name" value="FMO-like"/>
</dbReference>
<dbReference type="EMBL" id="JBBNAG010000001">
    <property type="protein sequence ID" value="KAK9164957.1"/>
    <property type="molecule type" value="Genomic_DNA"/>
</dbReference>
<dbReference type="PIRSF" id="PIRSF000332">
    <property type="entry name" value="FMO"/>
    <property type="match status" value="1"/>
</dbReference>